<name>A0AAN9TQL6_9HEMI</name>
<comment type="caution">
    <text evidence="2">The sequence shown here is derived from an EMBL/GenBank/DDBJ whole genome shotgun (WGS) entry which is preliminary data.</text>
</comment>
<reference evidence="2 3" key="1">
    <citation type="submission" date="2024-03" db="EMBL/GenBank/DDBJ databases">
        <title>Adaptation during the transition from Ophiocordyceps entomopathogen to insect associate is accompanied by gene loss and intensified selection.</title>
        <authorList>
            <person name="Ward C.M."/>
            <person name="Onetto C.A."/>
            <person name="Borneman A.R."/>
        </authorList>
    </citation>
    <scope>NUCLEOTIDE SEQUENCE [LARGE SCALE GENOMIC DNA]</scope>
    <source>
        <strain evidence="2">AWRI1</strain>
        <tissue evidence="2">Single Adult Female</tissue>
    </source>
</reference>
<organism evidence="2 3">
    <name type="scientific">Parthenolecanium corni</name>
    <dbReference type="NCBI Taxonomy" id="536013"/>
    <lineage>
        <taxon>Eukaryota</taxon>
        <taxon>Metazoa</taxon>
        <taxon>Ecdysozoa</taxon>
        <taxon>Arthropoda</taxon>
        <taxon>Hexapoda</taxon>
        <taxon>Insecta</taxon>
        <taxon>Pterygota</taxon>
        <taxon>Neoptera</taxon>
        <taxon>Paraneoptera</taxon>
        <taxon>Hemiptera</taxon>
        <taxon>Sternorrhyncha</taxon>
        <taxon>Coccoidea</taxon>
        <taxon>Coccidae</taxon>
        <taxon>Parthenolecanium</taxon>
    </lineage>
</organism>
<keyword evidence="3" id="KW-1185">Reference proteome</keyword>
<evidence type="ECO:0000313" key="3">
    <source>
        <dbReference type="Proteomes" id="UP001367676"/>
    </source>
</evidence>
<feature type="domain" description="Chitin-binding type-4" evidence="1">
    <location>
        <begin position="35"/>
        <end position="226"/>
    </location>
</feature>
<dbReference type="AlphaFoldDB" id="A0AAN9TQL6"/>
<accession>A0AAN9TQL6</accession>
<evidence type="ECO:0000313" key="2">
    <source>
        <dbReference type="EMBL" id="KAK7579901.1"/>
    </source>
</evidence>
<dbReference type="EMBL" id="JBBCAQ010000034">
    <property type="protein sequence ID" value="KAK7579901.1"/>
    <property type="molecule type" value="Genomic_DNA"/>
</dbReference>
<gene>
    <name evidence="2" type="ORF">V9T40_000530</name>
</gene>
<dbReference type="Proteomes" id="UP001367676">
    <property type="component" value="Unassembled WGS sequence"/>
</dbReference>
<proteinExistence type="predicted"/>
<dbReference type="Pfam" id="PF03067">
    <property type="entry name" value="LPMO_10"/>
    <property type="match status" value="1"/>
</dbReference>
<sequence length="344" mass="38937">MIHLLNGNDLTDLTYAFLFIFVLAFQIQLDHVNGHGRLMEPPARNSMWRFGYPNPVDYNDNELYCGGYSVQWLQNAGKCGVCGDPYHLKPPRPHETGGEFGRGIISRHYFTGQMIDIVVELTSNHRGRFEMYLCPNNNPKREASQSCFDRYPLYVQGTREVRYIIPENSSKKETFYYRVRLPPYLTCSQCVLQWTYYTGNMWGTCANGTEGLGCGYPETFRNCADIRIVSSSSGLPPQFVNTLSHAALSREYSMKAGPMLSYPMVVNSQVCVSTKRYQIIPGMDKWCQANCVNFPSVCPEDFCVCPNSCFGVGNITDVPGADEYCQDQCIVYGAKCPKERCACY</sequence>
<dbReference type="InterPro" id="IPR004302">
    <property type="entry name" value="Cellulose/chitin-bd_N"/>
</dbReference>
<evidence type="ECO:0000259" key="1">
    <source>
        <dbReference type="Pfam" id="PF03067"/>
    </source>
</evidence>
<protein>
    <recommendedName>
        <fullName evidence="1">Chitin-binding type-4 domain-containing protein</fullName>
    </recommendedName>
</protein>